<dbReference type="InterPro" id="IPR018511">
    <property type="entry name" value="Hemolysin-typ_Ca-bd_CS"/>
</dbReference>
<keyword evidence="1" id="KW-0732">Signal</keyword>
<dbReference type="Pfam" id="PF13517">
    <property type="entry name" value="FG-GAP_3"/>
    <property type="match status" value="3"/>
</dbReference>
<dbReference type="SUPFAM" id="SSF49313">
    <property type="entry name" value="Cadherin-like"/>
    <property type="match status" value="1"/>
</dbReference>
<dbReference type="RefSeq" id="WP_190479495.1">
    <property type="nucleotide sequence ID" value="NZ_JACJSG010000068.1"/>
</dbReference>
<name>A0ABR8DEK0_9NOST</name>
<dbReference type="Pfam" id="PF00353">
    <property type="entry name" value="HemolysinCabind"/>
    <property type="match status" value="8"/>
</dbReference>
<dbReference type="Proteomes" id="UP000661112">
    <property type="component" value="Unassembled WGS sequence"/>
</dbReference>
<gene>
    <name evidence="3" type="ORF">H6G83_31415</name>
</gene>
<proteinExistence type="predicted"/>
<dbReference type="PROSITE" id="PS50268">
    <property type="entry name" value="CADHERIN_2"/>
    <property type="match status" value="1"/>
</dbReference>
<dbReference type="Gene3D" id="2.30.30.100">
    <property type="match status" value="6"/>
</dbReference>
<evidence type="ECO:0000313" key="3">
    <source>
        <dbReference type="EMBL" id="MBD2505061.1"/>
    </source>
</evidence>
<dbReference type="InterPro" id="IPR013517">
    <property type="entry name" value="FG-GAP"/>
</dbReference>
<dbReference type="Gene3D" id="2.150.10.10">
    <property type="entry name" value="Serralysin-like metalloprotease, C-terminal"/>
    <property type="match status" value="3"/>
</dbReference>
<dbReference type="InterPro" id="IPR001343">
    <property type="entry name" value="Hemolysn_Ca-bd"/>
</dbReference>
<evidence type="ECO:0000259" key="2">
    <source>
        <dbReference type="PROSITE" id="PS50268"/>
    </source>
</evidence>
<sequence length="1190" mass="122334">MMNSKPDFEIANSQTEFSGVQGQNNWYYGYYDGPFTSSDFQQMTQFSGGWFVQYENYWTFLSSNGGHPNGVITSGGRTPVEHWAVRRWVSEVDGEIQIYGTLAKADVGGGNGIIGHIFVDGVKVWSQSIAGTDGTGVNYQIQTKVKLGSVVDFAIDPKDANDVVDSTSFTAQINALNQTPTNLTLSNLHVPTFSTPTNFTGVAHPRSIKVGDFNSDGKLDLAVANYVNNNVSVLLGTGTGSFSSATNFAVGINPASITTGDFNADGKLDLAVANVNSQNVSVLLGTGTGSFGTATNFAVGINPGSITTGDFNADGKLDLAVANVNSQNVSVLLGTGTGSFSSATNFAVGVNPQSVTVGDFNGDGKLDLAVANANPSFNNVSVLLGTGTGSFGAATNFAVGTHPSAIAVGDFNKDGKLDLVTANYYSNNISILLGTGTGSFSIANNFAVVLNPNAVTVEDFNSDGTLDLAVTNAGSDSISLLLGTGTGSFSSATNLSVVSNPISVTEGDFNRDGKLDLVTANLSSDNLSILLNLTTSSININENVAANTVIGNFSTTDPDTGDTFTYSLVTGTGSTDNAFFTITGNQLKTNAVFDFETKNSYSIRVQTKDQGGLSYEKQLTIGINNIDNNAITGTANNENFTSTNDKDIIDAGAGNDTVTSLFANLQQSDTIDGNAGTDTLVITGGTSATNLTINAGNSTNQIPSITGTTIFGFECFDLSSFIGKISFLGTTGNDWIQAGAGNDYLDPGTGNDTMIGGSGNDIYVVDSIGDVVTETSTLSTEIDTVQSSISYTLGVNVENLTLIGTENINGTGNSLNNNITGNVANNTLNGLDGDDVFFSLAGDDIINAGNGNDTVFAGLGNDTLNGDVGNDTLYGEEGNDIISGGDGNDFLVGGAGSDTIIGGSGNDIYVVDSIGDVVTETSTLATEIDTVQSSISYTLGVNVENLTLIGTENINGTGNSLNNNITGNAANNILNGLDGDDVFFSLAGDDIINAGNGNDTVFAGLGNDTLNGDVGNDTLYGEEGNDIISGGDGNDLLYGDADNDTLSGGAGGDTLTGGLGADRFVYSNVGDSLLGTPDRIIDFNPVEGDRIVVNSLPTALFNVGVLSTASYSTLNAAAIAAYEDANPNLTGSQPLTTNQAVFFGWNGGTYLSVNDGIAGFNASSDLFINVTGITGTLATGSLTPNNYFSV</sequence>
<dbReference type="PROSITE" id="PS00330">
    <property type="entry name" value="HEMOLYSIN_CALCIUM"/>
    <property type="match status" value="4"/>
</dbReference>
<dbReference type="Gene3D" id="2.60.40.60">
    <property type="entry name" value="Cadherins"/>
    <property type="match status" value="1"/>
</dbReference>
<dbReference type="NCBIfam" id="NF041519">
    <property type="entry name" value="bluetail"/>
    <property type="match status" value="1"/>
</dbReference>
<protein>
    <submittedName>
        <fullName evidence="3">VCBS repeat-containing protein</fullName>
    </submittedName>
</protein>
<dbReference type="InterPro" id="IPR002126">
    <property type="entry name" value="Cadherin-like_dom"/>
</dbReference>
<dbReference type="EMBL" id="JACJSG010000068">
    <property type="protein sequence ID" value="MBD2505061.1"/>
    <property type="molecule type" value="Genomic_DNA"/>
</dbReference>
<dbReference type="CDD" id="cd11304">
    <property type="entry name" value="Cadherin_repeat"/>
    <property type="match status" value="1"/>
</dbReference>
<reference evidence="3 4" key="1">
    <citation type="journal article" date="2020" name="ISME J.">
        <title>Comparative genomics reveals insights into cyanobacterial evolution and habitat adaptation.</title>
        <authorList>
            <person name="Chen M.Y."/>
            <person name="Teng W.K."/>
            <person name="Zhao L."/>
            <person name="Hu C.X."/>
            <person name="Zhou Y.K."/>
            <person name="Han B.P."/>
            <person name="Song L.R."/>
            <person name="Shu W.S."/>
        </authorList>
    </citation>
    <scope>NUCLEOTIDE SEQUENCE [LARGE SCALE GENOMIC DNA]</scope>
    <source>
        <strain evidence="3 4">FACHB-119</strain>
    </source>
</reference>
<dbReference type="PANTHER" id="PTHR46580:SF2">
    <property type="entry name" value="MAM DOMAIN-CONTAINING PROTEIN"/>
    <property type="match status" value="1"/>
</dbReference>
<dbReference type="InterPro" id="IPR028994">
    <property type="entry name" value="Integrin_alpha_N"/>
</dbReference>
<dbReference type="Pfam" id="PF01839">
    <property type="entry name" value="FG-GAP"/>
    <property type="match status" value="1"/>
</dbReference>
<dbReference type="InterPro" id="IPR048165">
    <property type="entry name" value="Bluetail_dom"/>
</dbReference>
<dbReference type="SMART" id="SM00112">
    <property type="entry name" value="CA"/>
    <property type="match status" value="1"/>
</dbReference>
<evidence type="ECO:0000313" key="4">
    <source>
        <dbReference type="Proteomes" id="UP000661112"/>
    </source>
</evidence>
<comment type="caution">
    <text evidence="3">The sequence shown here is derived from an EMBL/GenBank/DDBJ whole genome shotgun (WGS) entry which is preliminary data.</text>
</comment>
<feature type="domain" description="Cadherin" evidence="2">
    <location>
        <begin position="532"/>
        <end position="640"/>
    </location>
</feature>
<dbReference type="Pfam" id="PF00028">
    <property type="entry name" value="Cadherin"/>
    <property type="match status" value="1"/>
</dbReference>
<keyword evidence="4" id="KW-1185">Reference proteome</keyword>
<accession>A0ABR8DEK0</accession>
<dbReference type="PANTHER" id="PTHR46580">
    <property type="entry name" value="SENSOR KINASE-RELATED"/>
    <property type="match status" value="1"/>
</dbReference>
<organism evidence="3 4">
    <name type="scientific">Anabaena azotica FACHB-119</name>
    <dbReference type="NCBI Taxonomy" id="947527"/>
    <lineage>
        <taxon>Bacteria</taxon>
        <taxon>Bacillati</taxon>
        <taxon>Cyanobacteriota</taxon>
        <taxon>Cyanophyceae</taxon>
        <taxon>Nostocales</taxon>
        <taxon>Nostocaceae</taxon>
        <taxon>Anabaena</taxon>
        <taxon>Anabaena azotica</taxon>
    </lineage>
</organism>
<dbReference type="SUPFAM" id="SSF69318">
    <property type="entry name" value="Integrin alpha N-terminal domain"/>
    <property type="match status" value="1"/>
</dbReference>
<dbReference type="InterPro" id="IPR015919">
    <property type="entry name" value="Cadherin-like_sf"/>
</dbReference>
<dbReference type="PRINTS" id="PR00313">
    <property type="entry name" value="CABNDNGRPT"/>
</dbReference>
<dbReference type="InterPro" id="IPR011049">
    <property type="entry name" value="Serralysin-like_metalloprot_C"/>
</dbReference>
<evidence type="ECO:0000256" key="1">
    <source>
        <dbReference type="ARBA" id="ARBA00022729"/>
    </source>
</evidence>
<dbReference type="SUPFAM" id="SSF51120">
    <property type="entry name" value="beta-Roll"/>
    <property type="match status" value="3"/>
</dbReference>